<feature type="region of interest" description="Disordered" evidence="2">
    <location>
        <begin position="155"/>
        <end position="181"/>
    </location>
</feature>
<dbReference type="PROSITE" id="PS00028">
    <property type="entry name" value="ZINC_FINGER_C2H2_1"/>
    <property type="match status" value="1"/>
</dbReference>
<evidence type="ECO:0000256" key="2">
    <source>
        <dbReference type="SAM" id="MobiDB-lite"/>
    </source>
</evidence>
<dbReference type="SMART" id="SM00355">
    <property type="entry name" value="ZnF_C2H2"/>
    <property type="match status" value="4"/>
</dbReference>
<evidence type="ECO:0000313" key="4">
    <source>
        <dbReference type="EMBL" id="RDL31554.1"/>
    </source>
</evidence>
<feature type="region of interest" description="Disordered" evidence="2">
    <location>
        <begin position="67"/>
        <end position="90"/>
    </location>
</feature>
<dbReference type="GO" id="GO:0008270">
    <property type="term" value="F:zinc ion binding"/>
    <property type="evidence" value="ECO:0007669"/>
    <property type="project" value="UniProtKB-KW"/>
</dbReference>
<organism evidence="4 5">
    <name type="scientific">Venustampulla echinocandica</name>
    <dbReference type="NCBI Taxonomy" id="2656787"/>
    <lineage>
        <taxon>Eukaryota</taxon>
        <taxon>Fungi</taxon>
        <taxon>Dikarya</taxon>
        <taxon>Ascomycota</taxon>
        <taxon>Pezizomycotina</taxon>
        <taxon>Leotiomycetes</taxon>
        <taxon>Helotiales</taxon>
        <taxon>Pleuroascaceae</taxon>
        <taxon>Venustampulla</taxon>
    </lineage>
</organism>
<evidence type="ECO:0000313" key="5">
    <source>
        <dbReference type="Proteomes" id="UP000254866"/>
    </source>
</evidence>
<name>A0A370TBX6_9HELO</name>
<keyword evidence="5" id="KW-1185">Reference proteome</keyword>
<keyword evidence="1" id="KW-0479">Metal-binding</keyword>
<reference evidence="4 5" key="1">
    <citation type="journal article" date="2018" name="IMA Fungus">
        <title>IMA Genome-F 9: Draft genome sequence of Annulohypoxylon stygium, Aspergillus mulundensis, Berkeleyomyces basicola (syn. Thielaviopsis basicola), Ceratocystis smalleyi, two Cercospora beticola strains, Coleophoma cylindrospora, Fusarium fracticaudum, Phialophora cf. hyalina, and Morchella septimelata.</title>
        <authorList>
            <person name="Wingfield B.D."/>
            <person name="Bills G.F."/>
            <person name="Dong Y."/>
            <person name="Huang W."/>
            <person name="Nel W.J."/>
            <person name="Swalarsk-Parry B.S."/>
            <person name="Vaghefi N."/>
            <person name="Wilken P.M."/>
            <person name="An Z."/>
            <person name="de Beer Z.W."/>
            <person name="De Vos L."/>
            <person name="Chen L."/>
            <person name="Duong T.A."/>
            <person name="Gao Y."/>
            <person name="Hammerbacher A."/>
            <person name="Kikkert J.R."/>
            <person name="Li Y."/>
            <person name="Li H."/>
            <person name="Li K."/>
            <person name="Li Q."/>
            <person name="Liu X."/>
            <person name="Ma X."/>
            <person name="Naidoo K."/>
            <person name="Pethybridge S.J."/>
            <person name="Sun J."/>
            <person name="Steenkamp E.T."/>
            <person name="van der Nest M.A."/>
            <person name="van Wyk S."/>
            <person name="Wingfield M.J."/>
            <person name="Xiong C."/>
            <person name="Yue Q."/>
            <person name="Zhang X."/>
        </authorList>
    </citation>
    <scope>NUCLEOTIDE SEQUENCE [LARGE SCALE GENOMIC DNA]</scope>
    <source>
        <strain evidence="4 5">BP 5553</strain>
    </source>
</reference>
<evidence type="ECO:0000256" key="1">
    <source>
        <dbReference type="PROSITE-ProRule" id="PRU00042"/>
    </source>
</evidence>
<feature type="compositionally biased region" description="Low complexity" evidence="2">
    <location>
        <begin position="67"/>
        <end position="81"/>
    </location>
</feature>
<evidence type="ECO:0000259" key="3">
    <source>
        <dbReference type="PROSITE" id="PS50157"/>
    </source>
</evidence>
<comment type="caution">
    <text evidence="4">The sequence shown here is derived from an EMBL/GenBank/DDBJ whole genome shotgun (WGS) entry which is preliminary data.</text>
</comment>
<accession>A0A370TBX6</accession>
<proteinExistence type="predicted"/>
<dbReference type="OrthoDB" id="5379191at2759"/>
<keyword evidence="1" id="KW-0863">Zinc-finger</keyword>
<dbReference type="PROSITE" id="PS50157">
    <property type="entry name" value="ZINC_FINGER_C2H2_2"/>
    <property type="match status" value="1"/>
</dbReference>
<feature type="compositionally biased region" description="Polar residues" evidence="2">
    <location>
        <begin position="620"/>
        <end position="632"/>
    </location>
</feature>
<feature type="compositionally biased region" description="Basic and acidic residues" evidence="2">
    <location>
        <begin position="642"/>
        <end position="651"/>
    </location>
</feature>
<keyword evidence="1" id="KW-0862">Zinc</keyword>
<protein>
    <recommendedName>
        <fullName evidence="3">C2H2-type domain-containing protein</fullName>
    </recommendedName>
</protein>
<gene>
    <name evidence="4" type="ORF">BP5553_09763</name>
</gene>
<feature type="region of interest" description="Disordered" evidence="2">
    <location>
        <begin position="620"/>
        <end position="670"/>
    </location>
</feature>
<dbReference type="Proteomes" id="UP000254866">
    <property type="component" value="Unassembled WGS sequence"/>
</dbReference>
<dbReference type="RefSeq" id="XP_031865685.1">
    <property type="nucleotide sequence ID" value="XM_032018386.1"/>
</dbReference>
<feature type="domain" description="C2H2-type" evidence="3">
    <location>
        <begin position="299"/>
        <end position="326"/>
    </location>
</feature>
<dbReference type="InterPro" id="IPR013087">
    <property type="entry name" value="Znf_C2H2_type"/>
</dbReference>
<dbReference type="GeneID" id="43602612"/>
<feature type="compositionally biased region" description="Polar residues" evidence="2">
    <location>
        <begin position="886"/>
        <end position="901"/>
    </location>
</feature>
<feature type="region of interest" description="Disordered" evidence="2">
    <location>
        <begin position="886"/>
        <end position="917"/>
    </location>
</feature>
<sequence>MNVEFATYSVIAFLSPNFFVTPHTLSTCKRFWNSQIIILLKRSSCQLLLADGTPKKIVYREPRFVTPLDSSSSTAPPTTLPRQLSLDSSPSTPKILAQVARTQFTIVLTIVLTIVRPTNYRVSRAGLFTFGNANTFCSQEKRQLALGEDTQSFYSGDSPESFEDDASISSSADDPDNTSTDSSVEVVISLAATTDILWQCYRCPHEGKSHGRVEEHYLRAHEEIKLYQCETHAHSFLALHELRRHMIGILHDKELINVQWADGDRRKVTSIACILCSTTVEGASEYLEHCRRKHWKVKYRCLRCKLRFASRTDIRNHRNHHIQDDPEQEQNRLGILLNHCYVAKIAKALEALQESPTREIIAEWILDNDPPPPEHRRRCRAAVFATLREKFDKTEEGHWIATTKSATRSQIGRLVAIAFYERNFQHSSEEQIYELIKGDYPGQSKHCVIDTIRGHLTYTQYRYGADKKKKDPNDPITTWHIRRGLKGEVEFQAIAALSGQTVFADPGLTKPQLVVEALGYGPKNDVELYRWIARRYPFHIGAKKAILETAIKLKLPKARGRYYLRDSDVIQLKGKRKGALPISSLHHAAKRMRVNVNGNGNDTSLFQCISKLTPESDTMQRCHTLSPRSGSPPNADIRGYPKRNDPVKGGHEEDDPNLLQNDIGTPIKPGEQAEDMYRRLALLYRGSNFYRKGGEGLKEIANQGVSKWFLDELVYGLHVEEGQASERKELGLGWAWIAHISGDILSNIHTVLFTKPLFKILPPPPSSYEGKDAKSLFAAKGCCFSCLINHEPASACQLSARLWRPYPSPHFKYDCNELFLILLGEHASSSTLSKSIVHRWLRQHRPSATERERSTYIEQFCDTVGEDENGDDILALKSRFTLQAEESGSAFPNRTSPSSEPAPQDLIQPPSSNANPDTDVYGDDIIPKYTFVSGSMSPEDSIDEVRVNSAVARPSSVHNKHRAIKTLEARPDTALTSRLAFVTNGTTVPSPHGYKNPVHASSAEPAHQARIPGAISNFLDDGNIGQTHTWGGLRIEGARMHYPETLEWTWMIQNAGHSSIAKAKRFTILHLQRISIYYGKLGMGIQKIKDTTITNADLARTIYPLALANKQAGLRADKGLGWQIIEYISRAILRNIETARFGCSIFNPKWGDTADAAVCPEIDCERFVKIDAETLFPVGTGCIICLKVDHLSDNCPNEQSEVEYNFDELISMALSEEDSSNLQLPRATIRQWIGLYRSEKDLETMIDDALAKRLDQVRNDLLDSGDQDESLITEQLVNCYPALRFTKGEAWHNERMIRRYFVEKFTIIDIQGDGDGVFRIRVGNEDEAVLALCLDGTKLLPKDRYPFRLERD</sequence>
<dbReference type="EMBL" id="NPIC01000012">
    <property type="protein sequence ID" value="RDL31554.1"/>
    <property type="molecule type" value="Genomic_DNA"/>
</dbReference>